<dbReference type="Pfam" id="PF00005">
    <property type="entry name" value="ABC_tran"/>
    <property type="match status" value="2"/>
</dbReference>
<keyword evidence="1" id="KW-0813">Transport</keyword>
<dbReference type="InterPro" id="IPR003593">
    <property type="entry name" value="AAA+_ATPase"/>
</dbReference>
<dbReference type="SMART" id="SM00382">
    <property type="entry name" value="AAA"/>
    <property type="match status" value="1"/>
</dbReference>
<dbReference type="GO" id="GO:0016887">
    <property type="term" value="F:ATP hydrolysis activity"/>
    <property type="evidence" value="ECO:0007669"/>
    <property type="project" value="InterPro"/>
</dbReference>
<dbReference type="EMBL" id="BMOC01000006">
    <property type="protein sequence ID" value="GGJ04928.1"/>
    <property type="molecule type" value="Genomic_DNA"/>
</dbReference>
<evidence type="ECO:0000256" key="3">
    <source>
        <dbReference type="ARBA" id="ARBA00022840"/>
    </source>
</evidence>
<evidence type="ECO:0000256" key="2">
    <source>
        <dbReference type="ARBA" id="ARBA00022741"/>
    </source>
</evidence>
<dbReference type="Proteomes" id="UP000653099">
    <property type="component" value="Unassembled WGS sequence"/>
</dbReference>
<dbReference type="GO" id="GO:0005886">
    <property type="term" value="C:plasma membrane"/>
    <property type="evidence" value="ECO:0007669"/>
    <property type="project" value="TreeGrafter"/>
</dbReference>
<feature type="transmembrane region" description="Helical" evidence="4">
    <location>
        <begin position="110"/>
        <end position="128"/>
    </location>
</feature>
<dbReference type="GO" id="GO:1903806">
    <property type="term" value="P:L-isoleucine import across plasma membrane"/>
    <property type="evidence" value="ECO:0007669"/>
    <property type="project" value="TreeGrafter"/>
</dbReference>
<keyword evidence="7" id="KW-1185">Reference proteome</keyword>
<dbReference type="PANTHER" id="PTHR45772">
    <property type="entry name" value="CONSERVED COMPONENT OF ABC TRANSPORTER FOR NATURAL AMINO ACIDS-RELATED"/>
    <property type="match status" value="1"/>
</dbReference>
<dbReference type="CDD" id="cd03219">
    <property type="entry name" value="ABC_Mj1267_LivG_branched"/>
    <property type="match status" value="1"/>
</dbReference>
<comment type="caution">
    <text evidence="6">The sequence shown here is derived from an EMBL/GenBank/DDBJ whole genome shotgun (WGS) entry which is preliminary data.</text>
</comment>
<evidence type="ECO:0000313" key="7">
    <source>
        <dbReference type="Proteomes" id="UP000653099"/>
    </source>
</evidence>
<dbReference type="GO" id="GO:0005304">
    <property type="term" value="F:L-valine transmembrane transporter activity"/>
    <property type="evidence" value="ECO:0007669"/>
    <property type="project" value="TreeGrafter"/>
</dbReference>
<dbReference type="GO" id="GO:0042941">
    <property type="term" value="P:D-alanine transmembrane transport"/>
    <property type="evidence" value="ECO:0007669"/>
    <property type="project" value="TreeGrafter"/>
</dbReference>
<dbReference type="AlphaFoldDB" id="A0A830EH99"/>
<evidence type="ECO:0000256" key="1">
    <source>
        <dbReference type="ARBA" id="ARBA00022448"/>
    </source>
</evidence>
<dbReference type="PANTHER" id="PTHR45772:SF9">
    <property type="entry name" value="CONSERVED COMPONENT OF ABC TRANSPORTER FOR NATURAL AMINO ACIDS"/>
    <property type="match status" value="1"/>
</dbReference>
<dbReference type="InterPro" id="IPR027417">
    <property type="entry name" value="P-loop_NTPase"/>
</dbReference>
<organism evidence="6 7">
    <name type="scientific">Halobellus salinus</name>
    <dbReference type="NCBI Taxonomy" id="931585"/>
    <lineage>
        <taxon>Archaea</taxon>
        <taxon>Methanobacteriati</taxon>
        <taxon>Methanobacteriota</taxon>
        <taxon>Stenosarchaea group</taxon>
        <taxon>Halobacteria</taxon>
        <taxon>Halobacteriales</taxon>
        <taxon>Haloferacaceae</taxon>
        <taxon>Halobellus</taxon>
    </lineage>
</organism>
<dbReference type="Gene3D" id="3.40.50.300">
    <property type="entry name" value="P-loop containing nucleotide triphosphate hydrolases"/>
    <property type="match status" value="2"/>
</dbReference>
<dbReference type="InterPro" id="IPR032823">
    <property type="entry name" value="BCA_ABC_TP_C"/>
</dbReference>
<proteinExistence type="predicted"/>
<dbReference type="PROSITE" id="PS00211">
    <property type="entry name" value="ABC_TRANSPORTER_1"/>
    <property type="match status" value="1"/>
</dbReference>
<dbReference type="PROSITE" id="PS50893">
    <property type="entry name" value="ABC_TRANSPORTER_2"/>
    <property type="match status" value="1"/>
</dbReference>
<dbReference type="GO" id="GO:0015188">
    <property type="term" value="F:L-isoleucine transmembrane transporter activity"/>
    <property type="evidence" value="ECO:0007669"/>
    <property type="project" value="TreeGrafter"/>
</dbReference>
<dbReference type="GO" id="GO:1903805">
    <property type="term" value="P:L-valine import across plasma membrane"/>
    <property type="evidence" value="ECO:0007669"/>
    <property type="project" value="TreeGrafter"/>
</dbReference>
<keyword evidence="4" id="KW-0472">Membrane</keyword>
<reference evidence="6" key="2">
    <citation type="submission" date="2020-09" db="EMBL/GenBank/DDBJ databases">
        <authorList>
            <person name="Sun Q."/>
            <person name="Ohkuma M."/>
        </authorList>
    </citation>
    <scope>NUCLEOTIDE SEQUENCE</scope>
    <source>
        <strain evidence="6">JCM 14359</strain>
    </source>
</reference>
<keyword evidence="2" id="KW-0547">Nucleotide-binding</keyword>
<keyword evidence="4" id="KW-0812">Transmembrane</keyword>
<dbReference type="OrthoDB" id="44250at2157"/>
<evidence type="ECO:0000313" key="6">
    <source>
        <dbReference type="EMBL" id="GGJ04928.1"/>
    </source>
</evidence>
<dbReference type="InterPro" id="IPR003439">
    <property type="entry name" value="ABC_transporter-like_ATP-bd"/>
</dbReference>
<dbReference type="RefSeq" id="WP_188786626.1">
    <property type="nucleotide sequence ID" value="NZ_BMOC01000006.1"/>
</dbReference>
<accession>A0A830EH99</accession>
<sequence>MSDAPILEVENLQKKFGGITAVDGVSFTLETGKITGLIGPNGAGKTTTFNLISGFYKPTGGTIRFNGTDTQEIMRPSSAERSIWTGASASSIGILGIGAGRVLFGASPSVLAGGAVVGAGAGIGLYLGQGAYRNRSEGTKHSRPFQLAQQGMIRTFQITRELTEMTVLENLLLAPQGQMGENIVNAVVRRDAVAEDERQLREQTEEVIDLLELNHLRDEEAGNLSGGQRKLLELGRVLMLEPDLVLLDEPVAGVNPSLTDRIMDAITSMRDEGYSFCIVEHEMDVIMEISDRIVAMAEGKKMAEGPPEEIQENQQVLESYLGG</sequence>
<evidence type="ECO:0000256" key="4">
    <source>
        <dbReference type="SAM" id="Phobius"/>
    </source>
</evidence>
<gene>
    <name evidence="6" type="ORF">GCM10008995_13480</name>
</gene>
<dbReference type="InterPro" id="IPR051120">
    <property type="entry name" value="ABC_AA/LPS_Transport"/>
</dbReference>
<dbReference type="SUPFAM" id="SSF52540">
    <property type="entry name" value="P-loop containing nucleoside triphosphate hydrolases"/>
    <property type="match status" value="1"/>
</dbReference>
<feature type="domain" description="ABC transporter" evidence="5">
    <location>
        <begin position="7"/>
        <end position="323"/>
    </location>
</feature>
<keyword evidence="4" id="KW-1133">Transmembrane helix</keyword>
<dbReference type="GO" id="GO:0005524">
    <property type="term" value="F:ATP binding"/>
    <property type="evidence" value="ECO:0007669"/>
    <property type="project" value="UniProtKB-KW"/>
</dbReference>
<protein>
    <recommendedName>
        <fullName evidence="5">ABC transporter domain-containing protein</fullName>
    </recommendedName>
</protein>
<keyword evidence="3" id="KW-0067">ATP-binding</keyword>
<feature type="transmembrane region" description="Helical" evidence="4">
    <location>
        <begin position="83"/>
        <end position="104"/>
    </location>
</feature>
<dbReference type="Pfam" id="PF12399">
    <property type="entry name" value="BCA_ABC_TP_C"/>
    <property type="match status" value="1"/>
</dbReference>
<dbReference type="GO" id="GO:0015192">
    <property type="term" value="F:L-phenylalanine transmembrane transporter activity"/>
    <property type="evidence" value="ECO:0007669"/>
    <property type="project" value="TreeGrafter"/>
</dbReference>
<name>A0A830EH99_9EURY</name>
<dbReference type="GO" id="GO:0015808">
    <property type="term" value="P:L-alanine transport"/>
    <property type="evidence" value="ECO:0007669"/>
    <property type="project" value="TreeGrafter"/>
</dbReference>
<evidence type="ECO:0000259" key="5">
    <source>
        <dbReference type="PROSITE" id="PS50893"/>
    </source>
</evidence>
<reference evidence="6" key="1">
    <citation type="journal article" date="2014" name="Int. J. Syst. Evol. Microbiol.">
        <title>Complete genome sequence of Corynebacterium casei LMG S-19264T (=DSM 44701T), isolated from a smear-ripened cheese.</title>
        <authorList>
            <consortium name="US DOE Joint Genome Institute (JGI-PGF)"/>
            <person name="Walter F."/>
            <person name="Albersmeier A."/>
            <person name="Kalinowski J."/>
            <person name="Ruckert C."/>
        </authorList>
    </citation>
    <scope>NUCLEOTIDE SEQUENCE</scope>
    <source>
        <strain evidence="6">JCM 14359</strain>
    </source>
</reference>
<dbReference type="InterPro" id="IPR017871">
    <property type="entry name" value="ABC_transporter-like_CS"/>
</dbReference>